<sequence>MLTYVCLGLLFLFVASRAAAYYFRSRRALSPEKLDQYILTILQTRERENK</sequence>
<evidence type="ECO:0000313" key="1">
    <source>
        <dbReference type="EMBL" id="MBJ6360956.1"/>
    </source>
</evidence>
<dbReference type="EMBL" id="JAELUP010000016">
    <property type="protein sequence ID" value="MBJ6360956.1"/>
    <property type="molecule type" value="Genomic_DNA"/>
</dbReference>
<keyword evidence="2" id="KW-1185">Reference proteome</keyword>
<accession>A0A934MNF4</accession>
<proteinExistence type="predicted"/>
<gene>
    <name evidence="1" type="ORF">JFN88_06435</name>
</gene>
<organism evidence="1 2">
    <name type="scientific">Paenibacillus roseus</name>
    <dbReference type="NCBI Taxonomy" id="2798579"/>
    <lineage>
        <taxon>Bacteria</taxon>
        <taxon>Bacillati</taxon>
        <taxon>Bacillota</taxon>
        <taxon>Bacilli</taxon>
        <taxon>Bacillales</taxon>
        <taxon>Paenibacillaceae</taxon>
        <taxon>Paenibacillus</taxon>
    </lineage>
</organism>
<reference evidence="1" key="1">
    <citation type="submission" date="2020-12" db="EMBL/GenBank/DDBJ databases">
        <authorList>
            <person name="Huq M.A."/>
        </authorList>
    </citation>
    <scope>NUCLEOTIDE SEQUENCE</scope>
    <source>
        <strain evidence="1">MAHUQ-46</strain>
    </source>
</reference>
<name>A0A934MNF4_9BACL</name>
<dbReference type="Proteomes" id="UP000640274">
    <property type="component" value="Unassembled WGS sequence"/>
</dbReference>
<dbReference type="RefSeq" id="WP_199018516.1">
    <property type="nucleotide sequence ID" value="NZ_JAELUP010000016.1"/>
</dbReference>
<evidence type="ECO:0000313" key="2">
    <source>
        <dbReference type="Proteomes" id="UP000640274"/>
    </source>
</evidence>
<dbReference type="AlphaFoldDB" id="A0A934MNF4"/>
<protein>
    <submittedName>
        <fullName evidence="1">Uncharacterized protein</fullName>
    </submittedName>
</protein>
<comment type="caution">
    <text evidence="1">The sequence shown here is derived from an EMBL/GenBank/DDBJ whole genome shotgun (WGS) entry which is preliminary data.</text>
</comment>